<dbReference type="Pfam" id="PF22262">
    <property type="entry name" value="DUF6950"/>
    <property type="match status" value="1"/>
</dbReference>
<reference evidence="2 3" key="1">
    <citation type="submission" date="2013-01" db="EMBL/GenBank/DDBJ databases">
        <authorList>
            <person name="Fiebig A."/>
            <person name="Goeker M."/>
            <person name="Klenk H.-P.P."/>
        </authorList>
    </citation>
    <scope>NUCLEOTIDE SEQUENCE [LARGE SCALE GENOMIC DNA]</scope>
    <source>
        <strain evidence="2 3">DSM 17069</strain>
    </source>
</reference>
<evidence type="ECO:0000313" key="2">
    <source>
        <dbReference type="EMBL" id="KGM86771.1"/>
    </source>
</evidence>
<accession>A0A0A0HIL8</accession>
<dbReference type="HOGENOM" id="CLU_153891_0_0_5"/>
<organism evidence="2 3">
    <name type="scientific">Roseovarius mucosus DSM 17069</name>
    <dbReference type="NCBI Taxonomy" id="1288298"/>
    <lineage>
        <taxon>Bacteria</taxon>
        <taxon>Pseudomonadati</taxon>
        <taxon>Pseudomonadota</taxon>
        <taxon>Alphaproteobacteria</taxon>
        <taxon>Rhodobacterales</taxon>
        <taxon>Roseobacteraceae</taxon>
        <taxon>Roseovarius</taxon>
    </lineage>
</organism>
<dbReference type="InterPro" id="IPR053802">
    <property type="entry name" value="DUF6950"/>
</dbReference>
<evidence type="ECO:0000313" key="3">
    <source>
        <dbReference type="Proteomes" id="UP000030021"/>
    </source>
</evidence>
<gene>
    <name evidence="2" type="ORF">rosmuc_03064</name>
</gene>
<dbReference type="EMBL" id="AONH01000016">
    <property type="protein sequence ID" value="KGM86771.1"/>
    <property type="molecule type" value="Genomic_DNA"/>
</dbReference>
<feature type="domain" description="DUF6950" evidence="1">
    <location>
        <begin position="6"/>
        <end position="127"/>
    </location>
</feature>
<dbReference type="eggNOG" id="ENOG50314BR">
    <property type="taxonomic scope" value="Bacteria"/>
</dbReference>
<protein>
    <recommendedName>
        <fullName evidence="1">DUF6950 domain-containing protein</fullName>
    </recommendedName>
</protein>
<dbReference type="STRING" id="215743.ROSMUCSMR3_03544"/>
<evidence type="ECO:0000259" key="1">
    <source>
        <dbReference type="Pfam" id="PF22262"/>
    </source>
</evidence>
<dbReference type="AlphaFoldDB" id="A0A0A0HIL8"/>
<sequence>MSRAMQLIDYLDAVRAKRFRPGSHDCGMYVAGWVKVATGVDHGERWRGRYRSMAGLTRVMAQDGFASHVDYIASLFPEIPPAVAQVGDLAVCEGSAMGIFASDRVFVLRPDGLGHLSRLKAERAFQI</sequence>
<proteinExistence type="predicted"/>
<dbReference type="Proteomes" id="UP000030021">
    <property type="component" value="Unassembled WGS sequence"/>
</dbReference>
<comment type="caution">
    <text evidence="2">The sequence shown here is derived from an EMBL/GenBank/DDBJ whole genome shotgun (WGS) entry which is preliminary data.</text>
</comment>
<name>A0A0A0HIL8_9RHOB</name>
<dbReference type="PATRIC" id="fig|1288298.3.peg.3076"/>